<comment type="caution">
    <text evidence="2">The sequence shown here is derived from an EMBL/GenBank/DDBJ whole genome shotgun (WGS) entry which is preliminary data.</text>
</comment>
<evidence type="ECO:0000256" key="1">
    <source>
        <dbReference type="SAM" id="MobiDB-lite"/>
    </source>
</evidence>
<proteinExistence type="predicted"/>
<dbReference type="Proteomes" id="UP001187471">
    <property type="component" value="Unassembled WGS sequence"/>
</dbReference>
<keyword evidence="3" id="KW-1185">Reference proteome</keyword>
<protein>
    <submittedName>
        <fullName evidence="2">Uncharacterized protein</fullName>
    </submittedName>
</protein>
<dbReference type="AlphaFoldDB" id="A0AA88SL45"/>
<evidence type="ECO:0000313" key="2">
    <source>
        <dbReference type="EMBL" id="KAK2993535.1"/>
    </source>
</evidence>
<organism evidence="2 3">
    <name type="scientific">Escallonia rubra</name>
    <dbReference type="NCBI Taxonomy" id="112253"/>
    <lineage>
        <taxon>Eukaryota</taxon>
        <taxon>Viridiplantae</taxon>
        <taxon>Streptophyta</taxon>
        <taxon>Embryophyta</taxon>
        <taxon>Tracheophyta</taxon>
        <taxon>Spermatophyta</taxon>
        <taxon>Magnoliopsida</taxon>
        <taxon>eudicotyledons</taxon>
        <taxon>Gunneridae</taxon>
        <taxon>Pentapetalae</taxon>
        <taxon>asterids</taxon>
        <taxon>campanulids</taxon>
        <taxon>Escalloniales</taxon>
        <taxon>Escalloniaceae</taxon>
        <taxon>Escallonia</taxon>
    </lineage>
</organism>
<dbReference type="EMBL" id="JAVXUO010000305">
    <property type="protein sequence ID" value="KAK2993535.1"/>
    <property type="molecule type" value="Genomic_DNA"/>
</dbReference>
<accession>A0AA88SL45</accession>
<name>A0AA88SL45_9ASTE</name>
<feature type="region of interest" description="Disordered" evidence="1">
    <location>
        <begin position="45"/>
        <end position="80"/>
    </location>
</feature>
<evidence type="ECO:0000313" key="3">
    <source>
        <dbReference type="Proteomes" id="UP001187471"/>
    </source>
</evidence>
<reference evidence="2" key="1">
    <citation type="submission" date="2022-12" db="EMBL/GenBank/DDBJ databases">
        <title>Draft genome assemblies for two species of Escallonia (Escalloniales).</title>
        <authorList>
            <person name="Chanderbali A."/>
            <person name="Dervinis C."/>
            <person name="Anghel I."/>
            <person name="Soltis D."/>
            <person name="Soltis P."/>
            <person name="Zapata F."/>
        </authorList>
    </citation>
    <scope>NUCLEOTIDE SEQUENCE</scope>
    <source>
        <strain evidence="2">UCBG92.1500</strain>
        <tissue evidence="2">Leaf</tissue>
    </source>
</reference>
<feature type="compositionally biased region" description="Polar residues" evidence="1">
    <location>
        <begin position="45"/>
        <end position="65"/>
    </location>
</feature>
<sequence>MDCFAHFNISGSSVTPCIDRAAATSLAMRHLDGSLPVEDFNIELENQSGEKVQMGSETDQSNDGSDASCKRKTANLKDKI</sequence>
<gene>
    <name evidence="2" type="ORF">RJ640_007367</name>
</gene>